<dbReference type="InterPro" id="IPR000847">
    <property type="entry name" value="LysR_HTH_N"/>
</dbReference>
<dbReference type="Gene3D" id="1.10.10.10">
    <property type="entry name" value="Winged helix-like DNA-binding domain superfamily/Winged helix DNA-binding domain"/>
    <property type="match status" value="1"/>
</dbReference>
<keyword evidence="3" id="KW-0238">DNA-binding</keyword>
<dbReference type="Pfam" id="PF03466">
    <property type="entry name" value="LysR_substrate"/>
    <property type="match status" value="1"/>
</dbReference>
<keyword evidence="2" id="KW-0805">Transcription regulation</keyword>
<evidence type="ECO:0000259" key="5">
    <source>
        <dbReference type="PROSITE" id="PS50931"/>
    </source>
</evidence>
<dbReference type="Proteomes" id="UP000011651">
    <property type="component" value="Unassembled WGS sequence"/>
</dbReference>
<dbReference type="PROSITE" id="PS50931">
    <property type="entry name" value="HTH_LYSR"/>
    <property type="match status" value="1"/>
</dbReference>
<dbReference type="AlphaFoldDB" id="L9UEW6"/>
<evidence type="ECO:0000256" key="3">
    <source>
        <dbReference type="ARBA" id="ARBA00023125"/>
    </source>
</evidence>
<evidence type="ECO:0000256" key="4">
    <source>
        <dbReference type="ARBA" id="ARBA00023163"/>
    </source>
</evidence>
<organism evidence="6 7">
    <name type="scientific">Vreelandella titanicae BH1</name>
    <dbReference type="NCBI Taxonomy" id="1204738"/>
    <lineage>
        <taxon>Bacteria</taxon>
        <taxon>Pseudomonadati</taxon>
        <taxon>Pseudomonadota</taxon>
        <taxon>Gammaproteobacteria</taxon>
        <taxon>Oceanospirillales</taxon>
        <taxon>Halomonadaceae</taxon>
        <taxon>Vreelandella</taxon>
    </lineage>
</organism>
<reference evidence="6 7" key="1">
    <citation type="journal article" date="2013" name="Genome Announc.">
        <title>Draft Genome of the Marine Gammaproteobacterium Halomonas titanicae.</title>
        <authorList>
            <person name="Sanchez-Porro C."/>
            <person name="de la Haba R.R."/>
            <person name="Cruz-Hernandez N."/>
            <person name="Gonzalez J.M."/>
            <person name="Reyes-Guirao C."/>
            <person name="Navarro-Sampedro L."/>
            <person name="Carballo M."/>
            <person name="Ventosa A."/>
        </authorList>
    </citation>
    <scope>NUCLEOTIDE SEQUENCE [LARGE SCALE GENOMIC DNA]</scope>
    <source>
        <strain evidence="6 7">BH1</strain>
    </source>
</reference>
<gene>
    <name evidence="6" type="ORF">HALTITAN_0416</name>
</gene>
<dbReference type="Pfam" id="PF00126">
    <property type="entry name" value="HTH_1"/>
    <property type="match status" value="1"/>
</dbReference>
<keyword evidence="4" id="KW-0804">Transcription</keyword>
<dbReference type="PRINTS" id="PR00039">
    <property type="entry name" value="HTHLYSR"/>
</dbReference>
<dbReference type="PANTHER" id="PTHR30427:SF1">
    <property type="entry name" value="TRANSCRIPTIONAL ACTIVATOR PROTEIN LYSR"/>
    <property type="match status" value="1"/>
</dbReference>
<accession>L9UEW6</accession>
<comment type="caution">
    <text evidence="6">The sequence shown here is derived from an EMBL/GenBank/DDBJ whole genome shotgun (WGS) entry which is preliminary data.</text>
</comment>
<protein>
    <submittedName>
        <fullName evidence="6">LysR, substrate-binding</fullName>
    </submittedName>
</protein>
<dbReference type="GO" id="GO:0043565">
    <property type="term" value="F:sequence-specific DNA binding"/>
    <property type="evidence" value="ECO:0007669"/>
    <property type="project" value="TreeGrafter"/>
</dbReference>
<dbReference type="SUPFAM" id="SSF53850">
    <property type="entry name" value="Periplasmic binding protein-like II"/>
    <property type="match status" value="1"/>
</dbReference>
<dbReference type="InterPro" id="IPR036388">
    <property type="entry name" value="WH-like_DNA-bd_sf"/>
</dbReference>
<dbReference type="SUPFAM" id="SSF46785">
    <property type="entry name" value="Winged helix' DNA-binding domain"/>
    <property type="match status" value="1"/>
</dbReference>
<dbReference type="GO" id="GO:0010628">
    <property type="term" value="P:positive regulation of gene expression"/>
    <property type="evidence" value="ECO:0007669"/>
    <property type="project" value="TreeGrafter"/>
</dbReference>
<sequence>MSGINTMKIKEIEAFDAFMKHGTTKAAAETLGISQSMVSRLLIGLEDELGFALFKRARNQLSPTSEAFLYHASVLRLMASIRDTQKDADAIANNQLGSVVVAAQPIFCDTFLLDVIKRFKQNHPNVGVRVIDAGLQELLKMIDNNTCDVALGITLEADTYGATVSSLARCSARCIMHRTHPLAKQDVVALTSLQNQTFVELMADSPLRARVDYIMQTVDIKRHIAAEMRHMRGVCALVDRGLGVAVIDPIAELLLQGTAVVSKPMEPTIEWEIALLKSKHKPLSNVAESFCEEIYAEIDSLHQMGILTSLK</sequence>
<evidence type="ECO:0000313" key="6">
    <source>
        <dbReference type="EMBL" id="ELY22763.1"/>
    </source>
</evidence>
<feature type="domain" description="HTH lysR-type" evidence="5">
    <location>
        <begin position="7"/>
        <end position="64"/>
    </location>
</feature>
<evidence type="ECO:0000313" key="7">
    <source>
        <dbReference type="Proteomes" id="UP000011651"/>
    </source>
</evidence>
<proteinExistence type="inferred from homology"/>
<dbReference type="InterPro" id="IPR005119">
    <property type="entry name" value="LysR_subst-bd"/>
</dbReference>
<dbReference type="InterPro" id="IPR036390">
    <property type="entry name" value="WH_DNA-bd_sf"/>
</dbReference>
<evidence type="ECO:0000256" key="1">
    <source>
        <dbReference type="ARBA" id="ARBA00009437"/>
    </source>
</evidence>
<dbReference type="Gene3D" id="3.40.190.290">
    <property type="match status" value="1"/>
</dbReference>
<comment type="similarity">
    <text evidence="1">Belongs to the LysR transcriptional regulatory family.</text>
</comment>
<dbReference type="GO" id="GO:0003700">
    <property type="term" value="F:DNA-binding transcription factor activity"/>
    <property type="evidence" value="ECO:0007669"/>
    <property type="project" value="InterPro"/>
</dbReference>
<evidence type="ECO:0000256" key="2">
    <source>
        <dbReference type="ARBA" id="ARBA00023015"/>
    </source>
</evidence>
<name>L9UEW6_9GAMM</name>
<dbReference type="EMBL" id="AOPO01000001">
    <property type="protein sequence ID" value="ELY22763.1"/>
    <property type="molecule type" value="Genomic_DNA"/>
</dbReference>
<dbReference type="PANTHER" id="PTHR30427">
    <property type="entry name" value="TRANSCRIPTIONAL ACTIVATOR PROTEIN LYSR"/>
    <property type="match status" value="1"/>
</dbReference>
<dbReference type="PATRIC" id="fig|1204738.3.peg.631"/>